<dbReference type="KEGG" id="puo:RZN69_10875"/>
<proteinExistence type="predicted"/>
<keyword evidence="2" id="KW-1185">Reference proteome</keyword>
<sequence>MRSNLRGDWAEALFGKSEVNELRINRDETPKIRGVDATIHVDEIELL</sequence>
<gene>
    <name evidence="1" type="ORF">RZN69_10875</name>
</gene>
<dbReference type="Proteomes" id="UP001304300">
    <property type="component" value="Chromosome"/>
</dbReference>
<reference evidence="1 2" key="1">
    <citation type="submission" date="2023-10" db="EMBL/GenBank/DDBJ databases">
        <title>Rubellicoccus peritrichatus gen. nov., sp. nov., isolated from an algae of coral reef tank.</title>
        <authorList>
            <person name="Luo J."/>
        </authorList>
    </citation>
    <scope>NUCLEOTIDE SEQUENCE [LARGE SCALE GENOMIC DNA]</scope>
    <source>
        <strain evidence="1 2">CR14</strain>
    </source>
</reference>
<dbReference type="RefSeq" id="WP_317836153.1">
    <property type="nucleotide sequence ID" value="NZ_CP136920.1"/>
</dbReference>
<evidence type="ECO:0000313" key="2">
    <source>
        <dbReference type="Proteomes" id="UP001304300"/>
    </source>
</evidence>
<evidence type="ECO:0000313" key="1">
    <source>
        <dbReference type="EMBL" id="WOO43591.1"/>
    </source>
</evidence>
<protein>
    <submittedName>
        <fullName evidence="1">Uncharacterized protein</fullName>
    </submittedName>
</protein>
<dbReference type="AlphaFoldDB" id="A0AAQ3QVP8"/>
<dbReference type="EMBL" id="CP136920">
    <property type="protein sequence ID" value="WOO43591.1"/>
    <property type="molecule type" value="Genomic_DNA"/>
</dbReference>
<accession>A0AAQ3QVP8</accession>
<organism evidence="1 2">
    <name type="scientific">Rubellicoccus peritrichatus</name>
    <dbReference type="NCBI Taxonomy" id="3080537"/>
    <lineage>
        <taxon>Bacteria</taxon>
        <taxon>Pseudomonadati</taxon>
        <taxon>Verrucomicrobiota</taxon>
        <taxon>Opitutia</taxon>
        <taxon>Puniceicoccales</taxon>
        <taxon>Cerasicoccaceae</taxon>
        <taxon>Rubellicoccus</taxon>
    </lineage>
</organism>
<name>A0AAQ3QVP8_9BACT</name>